<keyword evidence="4" id="KW-0547">Nucleotide-binding</keyword>
<reference evidence="11 12" key="1">
    <citation type="submission" date="2024-06" db="EMBL/GenBank/DDBJ databases">
        <title>Genomic Encyclopedia of Type Strains, Phase IV (KMG-IV): sequencing the most valuable type-strain genomes for metagenomic binning, comparative biology and taxonomic classification.</title>
        <authorList>
            <person name="Goeker M."/>
        </authorList>
    </citation>
    <scope>NUCLEOTIDE SEQUENCE [LARGE SCALE GENOMIC DNA]</scope>
    <source>
        <strain evidence="11 12">DSM 29492</strain>
    </source>
</reference>
<name>A0ABV2M5Y4_9FIRM</name>
<evidence type="ECO:0000256" key="7">
    <source>
        <dbReference type="ARBA" id="ARBA00023137"/>
    </source>
</evidence>
<evidence type="ECO:0000256" key="6">
    <source>
        <dbReference type="ARBA" id="ARBA00022840"/>
    </source>
</evidence>
<dbReference type="PANTHER" id="PTHR32309:SF13">
    <property type="entry name" value="FERRIC ENTEROBACTIN TRANSPORT PROTEIN FEPE"/>
    <property type="match status" value="1"/>
</dbReference>
<gene>
    <name evidence="11" type="ORF">ABID24_003143</name>
</gene>
<feature type="transmembrane region" description="Helical" evidence="9">
    <location>
        <begin position="178"/>
        <end position="200"/>
    </location>
</feature>
<evidence type="ECO:0000256" key="3">
    <source>
        <dbReference type="ARBA" id="ARBA00022679"/>
    </source>
</evidence>
<dbReference type="EMBL" id="JBEPMJ010000030">
    <property type="protein sequence ID" value="MET3751881.1"/>
    <property type="molecule type" value="Genomic_DNA"/>
</dbReference>
<sequence>MNAARNRQNTGYISLDIGYLVRRVLRTLFVTLMCAVMAGIGAYIVMDTYMQDTYTANIQLTVLPRDNNAGRLSQYNIDSAITRNVNVLNSDTLQEKIKKSEVAKGVTGTVAAVQIPGTSLISLSATASSAEQAFRLLKAATESYPELAGYFESGYVVKNLSNFSANNIVKNQVSPLKYACVAAALVLMAGVGLTVLIAMFSDKIYSREQAADLLDMDILGVLHRVKKRKGQKGLLISDPMADPSFIEEMDRLATYFQQKMDHRGLKTAIISSIHENEGKTTLAANLALSLAVRGKKVALIDGDLRKPAMAKIFEKEVQEGSSVSDLLEGKVGLKEVMRHSRKYKGLIYVWQKQPVPEADQLLSNGRLKSVLHVFQKHVDYVIIDTPPIGIVRDTEILAGTAEAVILSVKQSGEKAAVLNDVTDLLEETGTTVIGGVINMAQGTGSRKKHRYGKYYYGYGNRRNGDK</sequence>
<dbReference type="EC" id="2.7.10.2" evidence="2"/>
<keyword evidence="9" id="KW-0472">Membrane</keyword>
<evidence type="ECO:0000256" key="5">
    <source>
        <dbReference type="ARBA" id="ARBA00022777"/>
    </source>
</evidence>
<dbReference type="Pfam" id="PF13614">
    <property type="entry name" value="AAA_31"/>
    <property type="match status" value="1"/>
</dbReference>
<dbReference type="InterPro" id="IPR025669">
    <property type="entry name" value="AAA_dom"/>
</dbReference>
<evidence type="ECO:0000259" key="10">
    <source>
        <dbReference type="Pfam" id="PF13614"/>
    </source>
</evidence>
<comment type="catalytic activity">
    <reaction evidence="8">
        <text>L-tyrosyl-[protein] + ATP = O-phospho-L-tyrosyl-[protein] + ADP + H(+)</text>
        <dbReference type="Rhea" id="RHEA:10596"/>
        <dbReference type="Rhea" id="RHEA-COMP:10136"/>
        <dbReference type="Rhea" id="RHEA-COMP:20101"/>
        <dbReference type="ChEBI" id="CHEBI:15378"/>
        <dbReference type="ChEBI" id="CHEBI:30616"/>
        <dbReference type="ChEBI" id="CHEBI:46858"/>
        <dbReference type="ChEBI" id="CHEBI:61978"/>
        <dbReference type="ChEBI" id="CHEBI:456216"/>
        <dbReference type="EC" id="2.7.10.2"/>
    </reaction>
</comment>
<keyword evidence="12" id="KW-1185">Reference proteome</keyword>
<accession>A0ABV2M5Y4</accession>
<dbReference type="NCBIfam" id="TIGR01007">
    <property type="entry name" value="eps_fam"/>
    <property type="match status" value="1"/>
</dbReference>
<evidence type="ECO:0000256" key="2">
    <source>
        <dbReference type="ARBA" id="ARBA00011903"/>
    </source>
</evidence>
<feature type="transmembrane region" description="Helical" evidence="9">
    <location>
        <begin position="24"/>
        <end position="45"/>
    </location>
</feature>
<keyword evidence="9" id="KW-0812">Transmembrane</keyword>
<dbReference type="Gene3D" id="3.40.50.300">
    <property type="entry name" value="P-loop containing nucleotide triphosphate hydrolases"/>
    <property type="match status" value="1"/>
</dbReference>
<evidence type="ECO:0000313" key="12">
    <source>
        <dbReference type="Proteomes" id="UP001549106"/>
    </source>
</evidence>
<comment type="caution">
    <text evidence="11">The sequence shown here is derived from an EMBL/GenBank/DDBJ whole genome shotgun (WGS) entry which is preliminary data.</text>
</comment>
<keyword evidence="5" id="KW-0418">Kinase</keyword>
<dbReference type="SUPFAM" id="SSF52540">
    <property type="entry name" value="P-loop containing nucleoside triphosphate hydrolases"/>
    <property type="match status" value="1"/>
</dbReference>
<protein>
    <recommendedName>
        <fullName evidence="2">non-specific protein-tyrosine kinase</fullName>
        <ecNumber evidence="2">2.7.10.2</ecNumber>
    </recommendedName>
</protein>
<organism evidence="11 12">
    <name type="scientific">Blautia caecimuris</name>
    <dbReference type="NCBI Taxonomy" id="1796615"/>
    <lineage>
        <taxon>Bacteria</taxon>
        <taxon>Bacillati</taxon>
        <taxon>Bacillota</taxon>
        <taxon>Clostridia</taxon>
        <taxon>Lachnospirales</taxon>
        <taxon>Lachnospiraceae</taxon>
        <taxon>Blautia</taxon>
    </lineage>
</organism>
<keyword evidence="3" id="KW-0808">Transferase</keyword>
<keyword evidence="9" id="KW-1133">Transmembrane helix</keyword>
<evidence type="ECO:0000256" key="9">
    <source>
        <dbReference type="SAM" id="Phobius"/>
    </source>
</evidence>
<evidence type="ECO:0000256" key="4">
    <source>
        <dbReference type="ARBA" id="ARBA00022741"/>
    </source>
</evidence>
<dbReference type="InterPro" id="IPR027417">
    <property type="entry name" value="P-loop_NTPase"/>
</dbReference>
<evidence type="ECO:0000256" key="8">
    <source>
        <dbReference type="ARBA" id="ARBA00051245"/>
    </source>
</evidence>
<proteinExistence type="inferred from homology"/>
<dbReference type="InterPro" id="IPR005702">
    <property type="entry name" value="Wzc-like_C"/>
</dbReference>
<feature type="domain" description="AAA" evidence="10">
    <location>
        <begin position="278"/>
        <end position="409"/>
    </location>
</feature>
<dbReference type="PANTHER" id="PTHR32309">
    <property type="entry name" value="TYROSINE-PROTEIN KINASE"/>
    <property type="match status" value="1"/>
</dbReference>
<evidence type="ECO:0000256" key="1">
    <source>
        <dbReference type="ARBA" id="ARBA00007316"/>
    </source>
</evidence>
<dbReference type="InterPro" id="IPR050445">
    <property type="entry name" value="Bact_polysacc_biosynth/exp"/>
</dbReference>
<dbReference type="RefSeq" id="WP_257465385.1">
    <property type="nucleotide sequence ID" value="NZ_BAABXP010000002.1"/>
</dbReference>
<evidence type="ECO:0000313" key="11">
    <source>
        <dbReference type="EMBL" id="MET3751881.1"/>
    </source>
</evidence>
<keyword evidence="7" id="KW-0829">Tyrosine-protein kinase</keyword>
<comment type="similarity">
    <text evidence="1">Belongs to the CpsD/CapB family.</text>
</comment>
<dbReference type="Proteomes" id="UP001549106">
    <property type="component" value="Unassembled WGS sequence"/>
</dbReference>
<keyword evidence="6" id="KW-0067">ATP-binding</keyword>